<comment type="caution">
    <text evidence="4">The sequence shown here is derived from an EMBL/GenBank/DDBJ whole genome shotgun (WGS) entry which is preliminary data.</text>
</comment>
<dbReference type="InterPro" id="IPR011992">
    <property type="entry name" value="EF-hand-dom_pair"/>
</dbReference>
<evidence type="ECO:0000256" key="2">
    <source>
        <dbReference type="SAM" id="SignalP"/>
    </source>
</evidence>
<dbReference type="InterPro" id="IPR002048">
    <property type="entry name" value="EF_hand_dom"/>
</dbReference>
<dbReference type="Gene3D" id="1.10.238.10">
    <property type="entry name" value="EF-hand"/>
    <property type="match status" value="2"/>
</dbReference>
<feature type="signal peptide" evidence="2">
    <location>
        <begin position="1"/>
        <end position="23"/>
    </location>
</feature>
<dbReference type="Proteomes" id="UP001597467">
    <property type="component" value="Unassembled WGS sequence"/>
</dbReference>
<organism evidence="4 5">
    <name type="scientific">Lacinutrix gracilariae</name>
    <dbReference type="NCBI Taxonomy" id="1747198"/>
    <lineage>
        <taxon>Bacteria</taxon>
        <taxon>Pseudomonadati</taxon>
        <taxon>Bacteroidota</taxon>
        <taxon>Flavobacteriia</taxon>
        <taxon>Flavobacteriales</taxon>
        <taxon>Flavobacteriaceae</taxon>
        <taxon>Lacinutrix</taxon>
    </lineage>
</organism>
<evidence type="ECO:0000256" key="1">
    <source>
        <dbReference type="SAM" id="MobiDB-lite"/>
    </source>
</evidence>
<dbReference type="RefSeq" id="WP_379901275.1">
    <property type="nucleotide sequence ID" value="NZ_JBHULM010000007.1"/>
</dbReference>
<feature type="chain" id="PRO_5047187763" evidence="2">
    <location>
        <begin position="24"/>
        <end position="177"/>
    </location>
</feature>
<gene>
    <name evidence="4" type="ORF">ACFSSB_04160</name>
</gene>
<evidence type="ECO:0000313" key="4">
    <source>
        <dbReference type="EMBL" id="MFD2541502.1"/>
    </source>
</evidence>
<feature type="domain" description="EF-hand" evidence="3">
    <location>
        <begin position="70"/>
        <end position="105"/>
    </location>
</feature>
<feature type="compositionally biased region" description="Basic and acidic residues" evidence="1">
    <location>
        <begin position="55"/>
        <end position="69"/>
    </location>
</feature>
<dbReference type="EMBL" id="JBHULM010000007">
    <property type="protein sequence ID" value="MFD2541502.1"/>
    <property type="molecule type" value="Genomic_DNA"/>
</dbReference>
<keyword evidence="5" id="KW-1185">Reference proteome</keyword>
<name>A0ABW5JYD6_9FLAO</name>
<sequence>MKKKNLKSIISIFSMLICFSVFAQGPPGGGQGGRGGKGGQEREKPDASEILSKLDSNKDNRIDKEEAAKDQRGKIAEDFEEIDTNSDAFIDLEELEDALNDRKKPKKIDPEKLIKQIDDDGNGMLNELEVAAKGKRDLSEKFNEIDTNEDAELDIEELKSFFDDSTDDNKSKRKKRD</sequence>
<dbReference type="Pfam" id="PF13202">
    <property type="entry name" value="EF-hand_5"/>
    <property type="match status" value="3"/>
</dbReference>
<reference evidence="5" key="1">
    <citation type="journal article" date="2019" name="Int. J. Syst. Evol. Microbiol.">
        <title>The Global Catalogue of Microorganisms (GCM) 10K type strain sequencing project: providing services to taxonomists for standard genome sequencing and annotation.</title>
        <authorList>
            <consortium name="The Broad Institute Genomics Platform"/>
            <consortium name="The Broad Institute Genome Sequencing Center for Infectious Disease"/>
            <person name="Wu L."/>
            <person name="Ma J."/>
        </authorList>
    </citation>
    <scope>NUCLEOTIDE SEQUENCE [LARGE SCALE GENOMIC DNA]</scope>
    <source>
        <strain evidence="5">KCTC 42808</strain>
    </source>
</reference>
<proteinExistence type="predicted"/>
<feature type="region of interest" description="Disordered" evidence="1">
    <location>
        <begin position="24"/>
        <end position="69"/>
    </location>
</feature>
<feature type="domain" description="EF-hand" evidence="3">
    <location>
        <begin position="133"/>
        <end position="168"/>
    </location>
</feature>
<evidence type="ECO:0000313" key="5">
    <source>
        <dbReference type="Proteomes" id="UP001597467"/>
    </source>
</evidence>
<keyword evidence="2" id="KW-0732">Signal</keyword>
<dbReference type="SUPFAM" id="SSF47473">
    <property type="entry name" value="EF-hand"/>
    <property type="match status" value="1"/>
</dbReference>
<dbReference type="PROSITE" id="PS50222">
    <property type="entry name" value="EF_HAND_2"/>
    <property type="match status" value="2"/>
</dbReference>
<accession>A0ABW5JYD6</accession>
<feature type="compositionally biased region" description="Gly residues" evidence="1">
    <location>
        <begin position="26"/>
        <end position="38"/>
    </location>
</feature>
<protein>
    <submittedName>
        <fullName evidence="4">EF-hand domain-containing protein</fullName>
    </submittedName>
</protein>
<dbReference type="SMART" id="SM00054">
    <property type="entry name" value="EFh"/>
    <property type="match status" value="4"/>
</dbReference>
<evidence type="ECO:0000259" key="3">
    <source>
        <dbReference type="PROSITE" id="PS50222"/>
    </source>
</evidence>